<dbReference type="PANTHER" id="PTHR44068:SF11">
    <property type="entry name" value="GERANYL DIPHOSPHATE 2-C-METHYLTRANSFERASE"/>
    <property type="match status" value="1"/>
</dbReference>
<evidence type="ECO:0000256" key="5">
    <source>
        <dbReference type="ARBA" id="ARBA00022691"/>
    </source>
</evidence>
<keyword evidence="3 7" id="KW-0489">Methyltransferase</keyword>
<dbReference type="InterPro" id="IPR050447">
    <property type="entry name" value="Erg6_SMT_methyltransf"/>
</dbReference>
<dbReference type="GO" id="GO:0008757">
    <property type="term" value="F:S-adenosylmethionine-dependent methyltransferase activity"/>
    <property type="evidence" value="ECO:0007669"/>
    <property type="project" value="InterPro"/>
</dbReference>
<dbReference type="Pfam" id="PF08241">
    <property type="entry name" value="Methyltransf_11"/>
    <property type="match status" value="1"/>
</dbReference>
<dbReference type="InterPro" id="IPR025774">
    <property type="entry name" value="PiNMT-like"/>
</dbReference>
<evidence type="ECO:0000256" key="1">
    <source>
        <dbReference type="ARBA" id="ARBA00011738"/>
    </source>
</evidence>
<accession>A0A075D6Q7</accession>
<evidence type="ECO:0000256" key="4">
    <source>
        <dbReference type="ARBA" id="ARBA00022679"/>
    </source>
</evidence>
<dbReference type="InterPro" id="IPR029063">
    <property type="entry name" value="SAM-dependent_MTases_sf"/>
</dbReference>
<evidence type="ECO:0000313" key="9">
    <source>
        <dbReference type="EMBL" id="AHH02783.1"/>
    </source>
</evidence>
<evidence type="ECO:0000259" key="8">
    <source>
        <dbReference type="Pfam" id="PF08241"/>
    </source>
</evidence>
<dbReference type="Gene3D" id="3.40.50.150">
    <property type="entry name" value="Vaccinia Virus protein VP39"/>
    <property type="match status" value="1"/>
</dbReference>
<comment type="similarity">
    <text evidence="7">Belongs to the class I-like SAM-binding methyltransferase superfamily. gTMT family.</text>
</comment>
<reference evidence="9" key="1">
    <citation type="journal article" date="2016" name="Plant Physiol.">
        <title>A picrinine N-methyltransferase belongs to a new family of gamma-tocopherol-like methyltransferases found in medicinal plants that make biologically active monoterpenoid indole alkaloids.</title>
        <authorList>
            <person name="De Luca V."/>
            <person name="Levac D."/>
            <person name="Cazares P."/>
            <person name="Yu F."/>
        </authorList>
    </citation>
    <scope>NUCLEOTIDE SEQUENCE</scope>
</reference>
<keyword evidence="4 7" id="KW-0808">Transferase</keyword>
<feature type="region of interest" description="SAM motif III" evidence="7">
    <location>
        <begin position="161"/>
        <end position="170"/>
    </location>
</feature>
<evidence type="ECO:0000256" key="7">
    <source>
        <dbReference type="PROSITE-ProRule" id="PRU00914"/>
    </source>
</evidence>
<dbReference type="InterPro" id="IPR013216">
    <property type="entry name" value="Methyltransf_11"/>
</dbReference>
<dbReference type="SUPFAM" id="SSF53335">
    <property type="entry name" value="S-adenosyl-L-methionine-dependent methyltransferases"/>
    <property type="match status" value="1"/>
</dbReference>
<keyword evidence="5 7" id="KW-0949">S-adenosyl-L-methionine</keyword>
<proteinExistence type="evidence at transcript level"/>
<dbReference type="EMBL" id="KC708451">
    <property type="protein sequence ID" value="AHH02783.1"/>
    <property type="molecule type" value="mRNA"/>
</dbReference>
<dbReference type="GO" id="GO:0005737">
    <property type="term" value="C:cytoplasm"/>
    <property type="evidence" value="ECO:0007669"/>
    <property type="project" value="UniProtKB-ARBA"/>
</dbReference>
<evidence type="ECO:0000256" key="3">
    <source>
        <dbReference type="ARBA" id="ARBA00022603"/>
    </source>
</evidence>
<name>A0A075D6Q7_VINMI</name>
<comment type="subunit">
    <text evidence="1">Homodimer.</text>
</comment>
<dbReference type="PROSITE" id="PS51581">
    <property type="entry name" value="SAM_GTMT"/>
    <property type="match status" value="1"/>
</dbReference>
<dbReference type="AlphaFoldDB" id="A0A075D6Q7"/>
<evidence type="ECO:0000256" key="2">
    <source>
        <dbReference type="ARBA" id="ARBA00022589"/>
    </source>
</evidence>
<dbReference type="PANTHER" id="PTHR44068">
    <property type="entry name" value="ZGC:194242"/>
    <property type="match status" value="1"/>
</dbReference>
<evidence type="ECO:0000256" key="6">
    <source>
        <dbReference type="ARBA" id="ARBA00035109"/>
    </source>
</evidence>
<protein>
    <submittedName>
        <fullName evidence="9">Tocopherol-like methyltransferase</fullName>
    </submittedName>
</protein>
<keyword evidence="2" id="KW-0017">Alkaloid metabolism</keyword>
<feature type="region of interest" description="SAM motif I" evidence="7">
    <location>
        <begin position="71"/>
        <end position="80"/>
    </location>
</feature>
<feature type="region of interest" description="SAM motif II" evidence="7">
    <location>
        <begin position="134"/>
        <end position="142"/>
    </location>
</feature>
<feature type="domain" description="Methyltransferase type 11" evidence="8">
    <location>
        <begin position="72"/>
        <end position="169"/>
    </location>
</feature>
<sequence>MAERQQEVAEYYDKSTGAWELLIGDHLHLGYYEPGTTATISNAKVAAVRMIDEALRFARVSDDPAKKPKNMLDVGCGIGGTCLYLAKNYDIQCTGITISPEQVKSAQGLATAQGLESKVSFDVGDALDMPYKDGTFDLVVTMNCIEYIKDKEKFIREMVRVAAPGAPIIIFGYAHRNISPDEESLKPKEIIVLEKICERILLSGLCSSADYVNWLASLPVENIKVEDWTRNVTPFYPLLMKESFTWKGFASLLDNGGWSVIEAMFGMKMMAMATDAGLVRCPVVTCHKSK</sequence>
<dbReference type="CDD" id="cd02440">
    <property type="entry name" value="AdoMet_MTases"/>
    <property type="match status" value="1"/>
</dbReference>
<dbReference type="GO" id="GO:0009820">
    <property type="term" value="P:alkaloid metabolic process"/>
    <property type="evidence" value="ECO:0007669"/>
    <property type="project" value="UniProtKB-KW"/>
</dbReference>
<dbReference type="GO" id="GO:0032259">
    <property type="term" value="P:methylation"/>
    <property type="evidence" value="ECO:0007669"/>
    <property type="project" value="UniProtKB-UniRule"/>
</dbReference>
<organism evidence="9">
    <name type="scientific">Vinca minor</name>
    <name type="common">Common periwinkle</name>
    <dbReference type="NCBI Taxonomy" id="60093"/>
    <lineage>
        <taxon>Eukaryota</taxon>
        <taxon>Viridiplantae</taxon>
        <taxon>Streptophyta</taxon>
        <taxon>Embryophyta</taxon>
        <taxon>Tracheophyta</taxon>
        <taxon>Spermatophyta</taxon>
        <taxon>Magnoliopsida</taxon>
        <taxon>eudicotyledons</taxon>
        <taxon>Gunneridae</taxon>
        <taxon>Pentapetalae</taxon>
        <taxon>asterids</taxon>
        <taxon>lamiids</taxon>
        <taxon>Gentianales</taxon>
        <taxon>Apocynaceae</taxon>
        <taxon>Rauvolfioideae</taxon>
        <taxon>Vinceae</taxon>
        <taxon>Vincinae</taxon>
        <taxon>Vinca</taxon>
    </lineage>
</organism>
<comment type="pathway">
    <text evidence="6">Alkaloid biosynthesis; vindoline biosynthesis.</text>
</comment>